<organism evidence="1">
    <name type="scientific">Anguilla anguilla</name>
    <name type="common">European freshwater eel</name>
    <name type="synonym">Muraena anguilla</name>
    <dbReference type="NCBI Taxonomy" id="7936"/>
    <lineage>
        <taxon>Eukaryota</taxon>
        <taxon>Metazoa</taxon>
        <taxon>Chordata</taxon>
        <taxon>Craniata</taxon>
        <taxon>Vertebrata</taxon>
        <taxon>Euteleostomi</taxon>
        <taxon>Actinopterygii</taxon>
        <taxon>Neopterygii</taxon>
        <taxon>Teleostei</taxon>
        <taxon>Anguilliformes</taxon>
        <taxon>Anguillidae</taxon>
        <taxon>Anguilla</taxon>
    </lineage>
</organism>
<proteinExistence type="predicted"/>
<reference evidence="1" key="2">
    <citation type="journal article" date="2015" name="Fish Shellfish Immunol.">
        <title>Early steps in the European eel (Anguilla anguilla)-Vibrio vulnificus interaction in the gills: Role of the RtxA13 toxin.</title>
        <authorList>
            <person name="Callol A."/>
            <person name="Pajuelo D."/>
            <person name="Ebbesson L."/>
            <person name="Teles M."/>
            <person name="MacKenzie S."/>
            <person name="Amaro C."/>
        </authorList>
    </citation>
    <scope>NUCLEOTIDE SEQUENCE</scope>
</reference>
<reference evidence="1" key="1">
    <citation type="submission" date="2014-11" db="EMBL/GenBank/DDBJ databases">
        <authorList>
            <person name="Amaro Gonzalez C."/>
        </authorList>
    </citation>
    <scope>NUCLEOTIDE SEQUENCE</scope>
</reference>
<dbReference type="AlphaFoldDB" id="A0A0E9PNF7"/>
<dbReference type="EMBL" id="GBXM01102952">
    <property type="protein sequence ID" value="JAH05625.1"/>
    <property type="molecule type" value="Transcribed_RNA"/>
</dbReference>
<protein>
    <submittedName>
        <fullName evidence="1">Uncharacterized protein</fullName>
    </submittedName>
</protein>
<name>A0A0E9PNF7_ANGAN</name>
<evidence type="ECO:0000313" key="1">
    <source>
        <dbReference type="EMBL" id="JAH05625.1"/>
    </source>
</evidence>
<sequence length="38" mass="4161">MRFQGKGISACLSIVANTLYASAEQRTLLFMTTLNRGP</sequence>
<accession>A0A0E9PNF7</accession>